<proteinExistence type="predicted"/>
<reference evidence="2 3" key="1">
    <citation type="journal article" date="2013" name="Proc. Natl. Acad. Sci. U.S.A.">
        <title>Fine-scale variation in meiotic recombination in Mimulus inferred from population shotgun sequencing.</title>
        <authorList>
            <person name="Hellsten U."/>
            <person name="Wright K.M."/>
            <person name="Jenkins J."/>
            <person name="Shu S."/>
            <person name="Yuan Y."/>
            <person name="Wessler S.R."/>
            <person name="Schmutz J."/>
            <person name="Willis J.H."/>
            <person name="Rokhsar D.S."/>
        </authorList>
    </citation>
    <scope>NUCLEOTIDE SEQUENCE [LARGE SCALE GENOMIC DNA]</scope>
    <source>
        <strain evidence="3">cv. DUN x IM62</strain>
    </source>
</reference>
<evidence type="ECO:0000256" key="1">
    <source>
        <dbReference type="SAM" id="MobiDB-lite"/>
    </source>
</evidence>
<evidence type="ECO:0000313" key="3">
    <source>
        <dbReference type="Proteomes" id="UP000030748"/>
    </source>
</evidence>
<dbReference type="Proteomes" id="UP000030748">
    <property type="component" value="Unassembled WGS sequence"/>
</dbReference>
<evidence type="ECO:0000313" key="2">
    <source>
        <dbReference type="EMBL" id="EYU29252.1"/>
    </source>
</evidence>
<accession>A0A022QKK5</accession>
<feature type="compositionally biased region" description="Basic residues" evidence="1">
    <location>
        <begin position="31"/>
        <end position="40"/>
    </location>
</feature>
<feature type="compositionally biased region" description="Basic residues" evidence="1">
    <location>
        <begin position="49"/>
        <end position="59"/>
    </location>
</feature>
<gene>
    <name evidence="2" type="ORF">MIMGU_mgv1a015069mg</name>
</gene>
<dbReference type="PhylomeDB" id="A0A022QKK5"/>
<name>A0A022QKK5_ERYGU</name>
<keyword evidence="3" id="KW-1185">Reference proteome</keyword>
<feature type="region of interest" description="Disordered" evidence="1">
    <location>
        <begin position="14"/>
        <end position="59"/>
    </location>
</feature>
<protein>
    <submittedName>
        <fullName evidence="2">Uncharacterized protein</fullName>
    </submittedName>
</protein>
<organism evidence="2 3">
    <name type="scientific">Erythranthe guttata</name>
    <name type="common">Yellow monkey flower</name>
    <name type="synonym">Mimulus guttatus</name>
    <dbReference type="NCBI Taxonomy" id="4155"/>
    <lineage>
        <taxon>Eukaryota</taxon>
        <taxon>Viridiplantae</taxon>
        <taxon>Streptophyta</taxon>
        <taxon>Embryophyta</taxon>
        <taxon>Tracheophyta</taxon>
        <taxon>Spermatophyta</taxon>
        <taxon>Magnoliopsida</taxon>
        <taxon>eudicotyledons</taxon>
        <taxon>Gunneridae</taxon>
        <taxon>Pentapetalae</taxon>
        <taxon>asterids</taxon>
        <taxon>lamiids</taxon>
        <taxon>Lamiales</taxon>
        <taxon>Phrymaceae</taxon>
        <taxon>Erythranthe</taxon>
    </lineage>
</organism>
<sequence length="169" mass="19335">MNCCESGDGMNKVPKLDGVPAESGECSVNKTKTKKKRKRVGTSADNKTKHTKLKSKKQQPKSTVIVINVLYDVDSTRCDGKTWKILDEFTNFALSLYNRTHYMKYNLMELLRATGDLSMVDLMFRAKPRKKVVNCEDPKPQIFRARVSITHRYVVFVEIVLPADFGYLH</sequence>
<dbReference type="AlphaFoldDB" id="A0A022QKK5"/>
<dbReference type="EMBL" id="KI631268">
    <property type="protein sequence ID" value="EYU29252.1"/>
    <property type="molecule type" value="Genomic_DNA"/>
</dbReference>